<proteinExistence type="predicted"/>
<dbReference type="Proteomes" id="UP000054558">
    <property type="component" value="Unassembled WGS sequence"/>
</dbReference>
<evidence type="ECO:0000313" key="2">
    <source>
        <dbReference type="Proteomes" id="UP000054558"/>
    </source>
</evidence>
<reference evidence="1 2" key="1">
    <citation type="journal article" date="2014" name="Nat. Commun.">
        <title>Klebsormidium flaccidum genome reveals primary factors for plant terrestrial adaptation.</title>
        <authorList>
            <person name="Hori K."/>
            <person name="Maruyama F."/>
            <person name="Fujisawa T."/>
            <person name="Togashi T."/>
            <person name="Yamamoto N."/>
            <person name="Seo M."/>
            <person name="Sato S."/>
            <person name="Yamada T."/>
            <person name="Mori H."/>
            <person name="Tajima N."/>
            <person name="Moriyama T."/>
            <person name="Ikeuchi M."/>
            <person name="Watanabe M."/>
            <person name="Wada H."/>
            <person name="Kobayashi K."/>
            <person name="Saito M."/>
            <person name="Masuda T."/>
            <person name="Sasaki-Sekimoto Y."/>
            <person name="Mashiguchi K."/>
            <person name="Awai K."/>
            <person name="Shimojima M."/>
            <person name="Masuda S."/>
            <person name="Iwai M."/>
            <person name="Nobusawa T."/>
            <person name="Narise T."/>
            <person name="Kondo S."/>
            <person name="Saito H."/>
            <person name="Sato R."/>
            <person name="Murakawa M."/>
            <person name="Ihara Y."/>
            <person name="Oshima-Yamada Y."/>
            <person name="Ohtaka K."/>
            <person name="Satoh M."/>
            <person name="Sonobe K."/>
            <person name="Ishii M."/>
            <person name="Ohtani R."/>
            <person name="Kanamori-Sato M."/>
            <person name="Honoki R."/>
            <person name="Miyazaki D."/>
            <person name="Mochizuki H."/>
            <person name="Umetsu J."/>
            <person name="Higashi K."/>
            <person name="Shibata D."/>
            <person name="Kamiya Y."/>
            <person name="Sato N."/>
            <person name="Nakamura Y."/>
            <person name="Tabata S."/>
            <person name="Ida S."/>
            <person name="Kurokawa K."/>
            <person name="Ohta H."/>
        </authorList>
    </citation>
    <scope>NUCLEOTIDE SEQUENCE [LARGE SCALE GENOMIC DNA]</scope>
    <source>
        <strain evidence="1 2">NIES-2285</strain>
    </source>
</reference>
<dbReference type="AlphaFoldDB" id="A0A1Y1HY69"/>
<evidence type="ECO:0000313" key="1">
    <source>
        <dbReference type="EMBL" id="GAQ83113.1"/>
    </source>
</evidence>
<accession>A0A1Y1HY69</accession>
<sequence>MEGSSDVVDTTFAVGKFDSRKVWKIVYPYLLNSDINFEGQYGRLRLVRVGLPKINACLLTEQNCVTPASLRAWLGSRPVTVCDLGTISALPPEREAQAVTFGCEHGLSAAVFEEVDLSSSVTVDAAACSLVANGYTRQPAEVFRSGKTGKVVWRTPSAKPLLVGSSAVLVAYTGKLDVEYLASVYNCSLENAAIILSVLSTKYSANARSVSPISIKAYDEDMLRLEGSIVRGMSGGFVADPADPSKVHAYQIKSRKLAALNNDQEVTASSLMKRSFEGDMA</sequence>
<name>A0A1Y1HY69_KLENI</name>
<protein>
    <submittedName>
        <fullName evidence="1">Uncharacterized protein</fullName>
    </submittedName>
</protein>
<gene>
    <name evidence="1" type="ORF">KFL_001360100</name>
</gene>
<organism evidence="1 2">
    <name type="scientific">Klebsormidium nitens</name>
    <name type="common">Green alga</name>
    <name type="synonym">Ulothrix nitens</name>
    <dbReference type="NCBI Taxonomy" id="105231"/>
    <lineage>
        <taxon>Eukaryota</taxon>
        <taxon>Viridiplantae</taxon>
        <taxon>Streptophyta</taxon>
        <taxon>Klebsormidiophyceae</taxon>
        <taxon>Klebsormidiales</taxon>
        <taxon>Klebsormidiaceae</taxon>
        <taxon>Klebsormidium</taxon>
    </lineage>
</organism>
<dbReference type="EMBL" id="DF237085">
    <property type="protein sequence ID" value="GAQ83113.1"/>
    <property type="molecule type" value="Genomic_DNA"/>
</dbReference>
<keyword evidence="2" id="KW-1185">Reference proteome</keyword>